<sequence length="154" mass="16704">MLTPTALMLAIACATSVQAACCHARSSDGGCGDGTFGTPFCGFRSCNIFGCGGCRPGLNRAQDPFEESAPDTCRYDSTFDFVADPAIGSVSLADYLAWAVKYQHAATYNGSALQHWTNVFNTYDANGDGMIDFDEMHRQAPEKKRLFYQQGLKK</sequence>
<keyword evidence="1" id="KW-0106">Calcium</keyword>
<protein>
    <recommendedName>
        <fullName evidence="3">EF-hand domain-containing protein</fullName>
    </recommendedName>
</protein>
<evidence type="ECO:0000256" key="2">
    <source>
        <dbReference type="SAM" id="SignalP"/>
    </source>
</evidence>
<evidence type="ECO:0000313" key="4">
    <source>
        <dbReference type="EMBL" id="CZT20515.1"/>
    </source>
</evidence>
<organism evidence="4 5">
    <name type="scientific">Ramularia collo-cygni</name>
    <dbReference type="NCBI Taxonomy" id="112498"/>
    <lineage>
        <taxon>Eukaryota</taxon>
        <taxon>Fungi</taxon>
        <taxon>Dikarya</taxon>
        <taxon>Ascomycota</taxon>
        <taxon>Pezizomycotina</taxon>
        <taxon>Dothideomycetes</taxon>
        <taxon>Dothideomycetidae</taxon>
        <taxon>Mycosphaerellales</taxon>
        <taxon>Mycosphaerellaceae</taxon>
        <taxon>Ramularia</taxon>
    </lineage>
</organism>
<feature type="chain" id="PRO_5013615623" description="EF-hand domain-containing protein" evidence="2">
    <location>
        <begin position="20"/>
        <end position="154"/>
    </location>
</feature>
<feature type="domain" description="EF-hand" evidence="3">
    <location>
        <begin position="111"/>
        <end position="146"/>
    </location>
</feature>
<feature type="signal peptide" evidence="2">
    <location>
        <begin position="1"/>
        <end position="19"/>
    </location>
</feature>
<dbReference type="Proteomes" id="UP000225277">
    <property type="component" value="Unassembled WGS sequence"/>
</dbReference>
<dbReference type="InterPro" id="IPR002048">
    <property type="entry name" value="EF_hand_dom"/>
</dbReference>
<evidence type="ECO:0000256" key="1">
    <source>
        <dbReference type="ARBA" id="ARBA00022837"/>
    </source>
</evidence>
<dbReference type="PROSITE" id="PS50222">
    <property type="entry name" value="EF_HAND_2"/>
    <property type="match status" value="1"/>
</dbReference>
<reference evidence="4 5" key="1">
    <citation type="submission" date="2016-03" db="EMBL/GenBank/DDBJ databases">
        <authorList>
            <person name="Ploux O."/>
        </authorList>
    </citation>
    <scope>NUCLEOTIDE SEQUENCE [LARGE SCALE GENOMIC DNA]</scope>
    <source>
        <strain evidence="4 5">URUG2</strain>
    </source>
</reference>
<dbReference type="AlphaFoldDB" id="A0A2D3V1B2"/>
<dbReference type="OrthoDB" id="444540at2759"/>
<dbReference type="PROSITE" id="PS00018">
    <property type="entry name" value="EF_HAND_1"/>
    <property type="match status" value="1"/>
</dbReference>
<dbReference type="Gene3D" id="1.10.238.10">
    <property type="entry name" value="EF-hand"/>
    <property type="match status" value="1"/>
</dbReference>
<dbReference type="EMBL" id="FJUY01000009">
    <property type="protein sequence ID" value="CZT20515.1"/>
    <property type="molecule type" value="Genomic_DNA"/>
</dbReference>
<evidence type="ECO:0000259" key="3">
    <source>
        <dbReference type="PROSITE" id="PS50222"/>
    </source>
</evidence>
<dbReference type="RefSeq" id="XP_023627404.1">
    <property type="nucleotide sequence ID" value="XM_023771636.1"/>
</dbReference>
<dbReference type="InterPro" id="IPR018247">
    <property type="entry name" value="EF_Hand_1_Ca_BS"/>
</dbReference>
<keyword evidence="2" id="KW-0732">Signal</keyword>
<dbReference type="GO" id="GO:0005509">
    <property type="term" value="F:calcium ion binding"/>
    <property type="evidence" value="ECO:0007669"/>
    <property type="project" value="InterPro"/>
</dbReference>
<dbReference type="InterPro" id="IPR011992">
    <property type="entry name" value="EF-hand-dom_pair"/>
</dbReference>
<accession>A0A2D3V1B2</accession>
<proteinExistence type="predicted"/>
<dbReference type="GeneID" id="35601512"/>
<keyword evidence="5" id="KW-1185">Reference proteome</keyword>
<dbReference type="SUPFAM" id="SSF47473">
    <property type="entry name" value="EF-hand"/>
    <property type="match status" value="1"/>
</dbReference>
<evidence type="ECO:0000313" key="5">
    <source>
        <dbReference type="Proteomes" id="UP000225277"/>
    </source>
</evidence>
<name>A0A2D3V1B2_9PEZI</name>
<gene>
    <name evidence="4" type="ORF">RCC_06375</name>
</gene>